<keyword evidence="1" id="KW-0812">Transmembrane</keyword>
<dbReference type="Proteomes" id="UP000648075">
    <property type="component" value="Unassembled WGS sequence"/>
</dbReference>
<feature type="domain" description="Phage shock protein PspC N-terminal" evidence="2">
    <location>
        <begin position="5"/>
        <end position="61"/>
    </location>
</feature>
<dbReference type="InterPro" id="IPR007168">
    <property type="entry name" value="Phageshock_PspC_N"/>
</dbReference>
<dbReference type="EMBL" id="BMZA01000026">
    <property type="protein sequence ID" value="GGZ16280.1"/>
    <property type="molecule type" value="Genomic_DNA"/>
</dbReference>
<dbReference type="RefSeq" id="WP_189622471.1">
    <property type="nucleotide sequence ID" value="NZ_BMZA01000026.1"/>
</dbReference>
<keyword evidence="1" id="KW-1133">Transmembrane helix</keyword>
<dbReference type="AlphaFoldDB" id="A0A918UJF8"/>
<keyword evidence="1" id="KW-0472">Membrane</keyword>
<organism evidence="3 4">
    <name type="scientific">Novosphingobium colocasiae</name>
    <dbReference type="NCBI Taxonomy" id="1256513"/>
    <lineage>
        <taxon>Bacteria</taxon>
        <taxon>Pseudomonadati</taxon>
        <taxon>Pseudomonadota</taxon>
        <taxon>Alphaproteobacteria</taxon>
        <taxon>Sphingomonadales</taxon>
        <taxon>Sphingomonadaceae</taxon>
        <taxon>Novosphingobium</taxon>
    </lineage>
</organism>
<evidence type="ECO:0000313" key="4">
    <source>
        <dbReference type="Proteomes" id="UP000648075"/>
    </source>
</evidence>
<keyword evidence="4" id="KW-1185">Reference proteome</keyword>
<evidence type="ECO:0000259" key="2">
    <source>
        <dbReference type="Pfam" id="PF04024"/>
    </source>
</evidence>
<evidence type="ECO:0000313" key="3">
    <source>
        <dbReference type="EMBL" id="GGZ16280.1"/>
    </source>
</evidence>
<feature type="transmembrane region" description="Helical" evidence="1">
    <location>
        <begin position="38"/>
        <end position="59"/>
    </location>
</feature>
<comment type="caution">
    <text evidence="3">The sequence shown here is derived from an EMBL/GenBank/DDBJ whole genome shotgun (WGS) entry which is preliminary data.</text>
</comment>
<sequence length="125" mass="14119">MSRGQFYLDKANARLWGVCAGIADYTGIHAFWVRLATVLLTLFGFTLTIPVYIAVALIADKRPLALYSEAEEARMLRRAARRSATAPRSARVHGDLTDMDRRVADLECYYRRSNPRLAAEIDSLR</sequence>
<proteinExistence type="predicted"/>
<dbReference type="Pfam" id="PF04024">
    <property type="entry name" value="PspC"/>
    <property type="match status" value="1"/>
</dbReference>
<protein>
    <recommendedName>
        <fullName evidence="2">Phage shock protein PspC N-terminal domain-containing protein</fullName>
    </recommendedName>
</protein>
<accession>A0A918UJF8</accession>
<reference evidence="3" key="2">
    <citation type="submission" date="2020-09" db="EMBL/GenBank/DDBJ databases">
        <authorList>
            <person name="Sun Q."/>
            <person name="Kim S."/>
        </authorList>
    </citation>
    <scope>NUCLEOTIDE SEQUENCE</scope>
    <source>
        <strain evidence="3">KCTC 32255</strain>
    </source>
</reference>
<gene>
    <name evidence="3" type="ORF">GCM10011614_33830</name>
</gene>
<reference evidence="3" key="1">
    <citation type="journal article" date="2014" name="Int. J. Syst. Evol. Microbiol.">
        <title>Complete genome sequence of Corynebacterium casei LMG S-19264T (=DSM 44701T), isolated from a smear-ripened cheese.</title>
        <authorList>
            <consortium name="US DOE Joint Genome Institute (JGI-PGF)"/>
            <person name="Walter F."/>
            <person name="Albersmeier A."/>
            <person name="Kalinowski J."/>
            <person name="Ruckert C."/>
        </authorList>
    </citation>
    <scope>NUCLEOTIDE SEQUENCE</scope>
    <source>
        <strain evidence="3">KCTC 32255</strain>
    </source>
</reference>
<evidence type="ECO:0000256" key="1">
    <source>
        <dbReference type="SAM" id="Phobius"/>
    </source>
</evidence>
<name>A0A918UJF8_9SPHN</name>
<feature type="transmembrane region" description="Helical" evidence="1">
    <location>
        <begin position="12"/>
        <end position="32"/>
    </location>
</feature>